<gene>
    <name evidence="1" type="ORF">LX32DRAFT_716813</name>
</gene>
<protein>
    <submittedName>
        <fullName evidence="1">Uncharacterized protein</fullName>
    </submittedName>
</protein>
<organism evidence="1 2">
    <name type="scientific">Colletotrichum zoysiae</name>
    <dbReference type="NCBI Taxonomy" id="1216348"/>
    <lineage>
        <taxon>Eukaryota</taxon>
        <taxon>Fungi</taxon>
        <taxon>Dikarya</taxon>
        <taxon>Ascomycota</taxon>
        <taxon>Pezizomycotina</taxon>
        <taxon>Sordariomycetes</taxon>
        <taxon>Hypocreomycetidae</taxon>
        <taxon>Glomerellales</taxon>
        <taxon>Glomerellaceae</taxon>
        <taxon>Colletotrichum</taxon>
        <taxon>Colletotrichum graminicola species complex</taxon>
    </lineage>
</organism>
<evidence type="ECO:0000313" key="2">
    <source>
        <dbReference type="Proteomes" id="UP001232148"/>
    </source>
</evidence>
<reference evidence="1" key="1">
    <citation type="submission" date="2021-06" db="EMBL/GenBank/DDBJ databases">
        <title>Comparative genomics, transcriptomics and evolutionary studies reveal genomic signatures of adaptation to plant cell wall in hemibiotrophic fungi.</title>
        <authorList>
            <consortium name="DOE Joint Genome Institute"/>
            <person name="Baroncelli R."/>
            <person name="Diaz J.F."/>
            <person name="Benocci T."/>
            <person name="Peng M."/>
            <person name="Battaglia E."/>
            <person name="Haridas S."/>
            <person name="Andreopoulos W."/>
            <person name="Labutti K."/>
            <person name="Pangilinan J."/>
            <person name="Floch G.L."/>
            <person name="Makela M.R."/>
            <person name="Henrissat B."/>
            <person name="Grigoriev I.V."/>
            <person name="Crouch J.A."/>
            <person name="De Vries R.P."/>
            <person name="Sukno S.A."/>
            <person name="Thon M.R."/>
        </authorList>
    </citation>
    <scope>NUCLEOTIDE SEQUENCE</scope>
    <source>
        <strain evidence="1">MAFF235873</strain>
    </source>
</reference>
<dbReference type="Proteomes" id="UP001232148">
    <property type="component" value="Unassembled WGS sequence"/>
</dbReference>
<comment type="caution">
    <text evidence="1">The sequence shown here is derived from an EMBL/GenBank/DDBJ whole genome shotgun (WGS) entry which is preliminary data.</text>
</comment>
<keyword evidence="2" id="KW-1185">Reference proteome</keyword>
<evidence type="ECO:0000313" key="1">
    <source>
        <dbReference type="EMBL" id="KAK2020469.1"/>
    </source>
</evidence>
<name>A0AAD9H2V1_9PEZI</name>
<dbReference type="AlphaFoldDB" id="A0AAD9H2V1"/>
<dbReference type="EMBL" id="MU843240">
    <property type="protein sequence ID" value="KAK2020469.1"/>
    <property type="molecule type" value="Genomic_DNA"/>
</dbReference>
<accession>A0AAD9H2V1</accession>
<proteinExistence type="predicted"/>
<sequence length="143" mass="15182">MPTVPSPPATDTLPPILAHFPPDFPAPGLSLAGQLNNRTPYTPTAAIPHLPTPSPAASTVHCLLLLRLFAPTCRSATDGCTESGWAEYSPPPTTTTTHQQLHHTPSPLIDNLFPIGSGLDRALDNGHAFIRGVDTELISQRPN</sequence>